<organism evidence="2">
    <name type="scientific">uncultured Caudovirales phage</name>
    <dbReference type="NCBI Taxonomy" id="2100421"/>
    <lineage>
        <taxon>Viruses</taxon>
        <taxon>Duplodnaviria</taxon>
        <taxon>Heunggongvirae</taxon>
        <taxon>Uroviricota</taxon>
        <taxon>Caudoviricetes</taxon>
        <taxon>Peduoviridae</taxon>
        <taxon>Maltschvirus</taxon>
        <taxon>Maltschvirus maltsch</taxon>
    </lineage>
</organism>
<gene>
    <name evidence="2" type="ORF">UFOVP621_109</name>
</gene>
<evidence type="ECO:0000313" key="2">
    <source>
        <dbReference type="EMBL" id="CAB4153333.1"/>
    </source>
</evidence>
<sequence>MDNEYAQPTTPFIPFNKEGSENEVMWQGRRYEFPTRLGNHVPNPPNPTYNVDKLAKAEEERQARIEASKERRRQYEEARQKTRVRPSRAGQGAGRTSEKASSAPKVTEEPETRYMTDEEYAKAQAKLEAAKQDPAKSPYSPSKASTSKAFEEVAKPRILKHKGHRVHYVEVTSSGRGVDSRPMTADEHYDFHIDRAEAAYNNNDMKNGNSFMDEASFWAAEPPDWHKQYEN</sequence>
<feature type="region of interest" description="Disordered" evidence="1">
    <location>
        <begin position="34"/>
        <end position="148"/>
    </location>
</feature>
<feature type="compositionally biased region" description="Low complexity" evidence="1">
    <location>
        <begin position="135"/>
        <end position="148"/>
    </location>
</feature>
<feature type="region of interest" description="Disordered" evidence="1">
    <location>
        <begin position="1"/>
        <end position="20"/>
    </location>
</feature>
<dbReference type="EMBL" id="LR796586">
    <property type="protein sequence ID" value="CAB4153333.1"/>
    <property type="molecule type" value="Genomic_DNA"/>
</dbReference>
<accession>A0A6J5N802</accession>
<name>A0A6J5N802_9CAUD</name>
<proteinExistence type="predicted"/>
<protein>
    <submittedName>
        <fullName evidence="2">Uncharacterized protein</fullName>
    </submittedName>
</protein>
<feature type="compositionally biased region" description="Basic and acidic residues" evidence="1">
    <location>
        <begin position="53"/>
        <end position="80"/>
    </location>
</feature>
<feature type="compositionally biased region" description="Basic and acidic residues" evidence="1">
    <location>
        <begin position="106"/>
        <end position="121"/>
    </location>
</feature>
<feature type="compositionally biased region" description="Polar residues" evidence="1">
    <location>
        <begin position="1"/>
        <end position="10"/>
    </location>
</feature>
<reference evidence="2" key="1">
    <citation type="submission" date="2020-04" db="EMBL/GenBank/DDBJ databases">
        <authorList>
            <person name="Chiriac C."/>
            <person name="Salcher M."/>
            <person name="Ghai R."/>
            <person name="Kavagutti S V."/>
        </authorList>
    </citation>
    <scope>NUCLEOTIDE SEQUENCE</scope>
</reference>
<evidence type="ECO:0000256" key="1">
    <source>
        <dbReference type="SAM" id="MobiDB-lite"/>
    </source>
</evidence>